<protein>
    <recommendedName>
        <fullName evidence="1">CxC1-like cysteine cluster associated with KDZ transposases domain-containing protein</fullName>
    </recommendedName>
</protein>
<evidence type="ECO:0000313" key="2">
    <source>
        <dbReference type="EMBL" id="PLW54007.1"/>
    </source>
</evidence>
<gene>
    <name evidence="2" type="ORF">PCANC_06840</name>
</gene>
<organism evidence="2 3">
    <name type="scientific">Puccinia coronata f. sp. avenae</name>
    <dbReference type="NCBI Taxonomy" id="200324"/>
    <lineage>
        <taxon>Eukaryota</taxon>
        <taxon>Fungi</taxon>
        <taxon>Dikarya</taxon>
        <taxon>Basidiomycota</taxon>
        <taxon>Pucciniomycotina</taxon>
        <taxon>Pucciniomycetes</taxon>
        <taxon>Pucciniales</taxon>
        <taxon>Pucciniaceae</taxon>
        <taxon>Puccinia</taxon>
    </lineage>
</organism>
<keyword evidence="3" id="KW-1185">Reference proteome</keyword>
<feature type="domain" description="CxC1-like cysteine cluster associated with KDZ transposases" evidence="1">
    <location>
        <begin position="1"/>
        <end position="77"/>
    </location>
</feature>
<sequence>MDLLDILDRRTAVRVPFCRCMPDVVRLIHYGYIASSPDEPRTAFSIRLLQFHEVLWKTAVISTSSFVQALTSFLDTHTEVAMYARGGKYRKRNLRVPFSHSREFFSQIQVLQKQMLLDGLQLSRVEQWASQCPRCFGPSKDEIKINPNEPNVIVALDGNFQQRHYAYASKDNPPENKYPHRFLLPSKITSVANNFEATESSAVGIDLQMTLAVKQLGKKVMIIDCLLALAGMMFPYCLPTSTRLEKIAIIRHLLTDFPQHKFGILYDLGCHLERHVIKRGLLDDRLPDLMFGTSVFHAYVHEWSCQVKYNPRLNKLWGLSDGEGLERLWSFLSPLISTLRVSTRLHCLMSIQSRAEYYTKELNIKAVYWLWQRAKHTNEVISSAREDLECLYTTRNPYVENLNYTSTFLEQQWLDEQSYHLDTPTTTAKQTVELG</sequence>
<dbReference type="AlphaFoldDB" id="A0A2N5VVH8"/>
<evidence type="ECO:0000259" key="1">
    <source>
        <dbReference type="Pfam" id="PF18802"/>
    </source>
</evidence>
<dbReference type="OrthoDB" id="2496985at2759"/>
<dbReference type="InterPro" id="IPR041320">
    <property type="entry name" value="CxC1"/>
</dbReference>
<dbReference type="InterPro" id="IPR040521">
    <property type="entry name" value="KDZ"/>
</dbReference>
<dbReference type="EMBL" id="PGCJ01000053">
    <property type="protein sequence ID" value="PLW54007.1"/>
    <property type="molecule type" value="Genomic_DNA"/>
</dbReference>
<comment type="caution">
    <text evidence="2">The sequence shown here is derived from an EMBL/GenBank/DDBJ whole genome shotgun (WGS) entry which is preliminary data.</text>
</comment>
<proteinExistence type="predicted"/>
<reference evidence="2 3" key="1">
    <citation type="submission" date="2017-11" db="EMBL/GenBank/DDBJ databases">
        <title>De novo assembly and phasing of dikaryotic genomes from two isolates of Puccinia coronata f. sp. avenae, the causal agent of oat crown rust.</title>
        <authorList>
            <person name="Miller M.E."/>
            <person name="Zhang Y."/>
            <person name="Omidvar V."/>
            <person name="Sperschneider J."/>
            <person name="Schwessinger B."/>
            <person name="Raley C."/>
            <person name="Palmer J.M."/>
            <person name="Garnica D."/>
            <person name="Upadhyaya N."/>
            <person name="Rathjen J."/>
            <person name="Taylor J.M."/>
            <person name="Park R.F."/>
            <person name="Dodds P.N."/>
            <person name="Hirsch C.D."/>
            <person name="Kianian S.F."/>
            <person name="Figueroa M."/>
        </authorList>
    </citation>
    <scope>NUCLEOTIDE SEQUENCE [LARGE SCALE GENOMIC DNA]</scope>
    <source>
        <strain evidence="2">12NC29</strain>
    </source>
</reference>
<dbReference type="PANTHER" id="PTHR33096:SF1">
    <property type="entry name" value="CXC1-LIKE CYSTEINE CLUSTER ASSOCIATED WITH KDZ TRANSPOSASES DOMAIN-CONTAINING PROTEIN"/>
    <property type="match status" value="1"/>
</dbReference>
<accession>A0A2N5VVH8</accession>
<evidence type="ECO:0000313" key="3">
    <source>
        <dbReference type="Proteomes" id="UP000235388"/>
    </source>
</evidence>
<dbReference type="Pfam" id="PF18758">
    <property type="entry name" value="KDZ"/>
    <property type="match status" value="1"/>
</dbReference>
<dbReference type="Proteomes" id="UP000235388">
    <property type="component" value="Unassembled WGS sequence"/>
</dbReference>
<name>A0A2N5VVH8_9BASI</name>
<dbReference type="Pfam" id="PF18802">
    <property type="entry name" value="CxC1"/>
    <property type="match status" value="1"/>
</dbReference>
<dbReference type="STRING" id="200324.A0A2N5VVH8"/>
<dbReference type="PANTHER" id="PTHR33096">
    <property type="entry name" value="CXC2 DOMAIN-CONTAINING PROTEIN"/>
    <property type="match status" value="1"/>
</dbReference>